<evidence type="ECO:0000259" key="4">
    <source>
        <dbReference type="Pfam" id="PF13472"/>
    </source>
</evidence>
<proteinExistence type="predicted"/>
<dbReference type="AlphaFoldDB" id="A0A7X1NNJ8"/>
<dbReference type="EMBL" id="VJXX01000001">
    <property type="protein sequence ID" value="MPY10050.1"/>
    <property type="molecule type" value="Genomic_DNA"/>
</dbReference>
<dbReference type="Proteomes" id="UP000326464">
    <property type="component" value="Unassembled WGS sequence"/>
</dbReference>
<dbReference type="OrthoDB" id="5503950at2"/>
<name>A0A7X1NNJ8_9MICC</name>
<keyword evidence="2" id="KW-1015">Disulfide bond</keyword>
<dbReference type="GO" id="GO:0004806">
    <property type="term" value="F:triacylglycerol lipase activity"/>
    <property type="evidence" value="ECO:0007669"/>
    <property type="project" value="TreeGrafter"/>
</dbReference>
<accession>A0A7X1NNJ8</accession>
<feature type="chain" id="PRO_5031087963" evidence="3">
    <location>
        <begin position="36"/>
        <end position="287"/>
    </location>
</feature>
<dbReference type="PANTHER" id="PTHR37981">
    <property type="entry name" value="LIPASE 2"/>
    <property type="match status" value="1"/>
</dbReference>
<dbReference type="InterPro" id="IPR037460">
    <property type="entry name" value="SEST-like"/>
</dbReference>
<dbReference type="Gene3D" id="3.40.50.1110">
    <property type="entry name" value="SGNH hydrolase"/>
    <property type="match status" value="1"/>
</dbReference>
<evidence type="ECO:0000256" key="1">
    <source>
        <dbReference type="PIRSR" id="PIRSR637460-1"/>
    </source>
</evidence>
<dbReference type="InterPro" id="IPR036514">
    <property type="entry name" value="SGNH_hydro_sf"/>
</dbReference>
<evidence type="ECO:0000256" key="3">
    <source>
        <dbReference type="SAM" id="SignalP"/>
    </source>
</evidence>
<feature type="disulfide bond" evidence="2">
    <location>
        <begin position="141"/>
        <end position="149"/>
    </location>
</feature>
<keyword evidence="5" id="KW-0378">Hydrolase</keyword>
<organism evidence="5 6">
    <name type="scientific">Arthrobacter bussei</name>
    <dbReference type="NCBI Taxonomy" id="2594179"/>
    <lineage>
        <taxon>Bacteria</taxon>
        <taxon>Bacillati</taxon>
        <taxon>Actinomycetota</taxon>
        <taxon>Actinomycetes</taxon>
        <taxon>Micrococcales</taxon>
        <taxon>Micrococcaceae</taxon>
        <taxon>Arthrobacter</taxon>
    </lineage>
</organism>
<keyword evidence="3" id="KW-0732">Signal</keyword>
<dbReference type="CDD" id="cd01823">
    <property type="entry name" value="SEST_like"/>
    <property type="match status" value="1"/>
</dbReference>
<evidence type="ECO:0000313" key="6">
    <source>
        <dbReference type="Proteomes" id="UP000326464"/>
    </source>
</evidence>
<dbReference type="PANTHER" id="PTHR37981:SF1">
    <property type="entry name" value="SGNH HYDROLASE-TYPE ESTERASE DOMAIN-CONTAINING PROTEIN"/>
    <property type="match status" value="1"/>
</dbReference>
<dbReference type="GO" id="GO:0019433">
    <property type="term" value="P:triglyceride catabolic process"/>
    <property type="evidence" value="ECO:0007669"/>
    <property type="project" value="TreeGrafter"/>
</dbReference>
<comment type="caution">
    <text evidence="5">The sequence shown here is derived from an EMBL/GenBank/DDBJ whole genome shotgun (WGS) entry which is preliminary data.</text>
</comment>
<sequence>MTPAARVLRQHSLRFAVLATAASAILAGGAAPAAAAPKQPLSYVALGDSYASGFGAGSYVNGCGQSPLGLPGILDGKKQVQLVADATCAGAKAATEPGGALDLPEQVARVAAAGALSPATDLVTLSAGGNDVGFGEIAGACATQSTAVCAQVIAGKNATALPALDRNLDTLFDSIDAAAPNATVAVTGYPHLFSPEFGIPVIPVASQTAFNAGTDALNAVIRKQAEAHGYTFVDLVQKFDGHGLGSPSPWITFRAGAVDNLHPTAEGYKSGYFPAVRSSVNLAQLQR</sequence>
<protein>
    <submittedName>
        <fullName evidence="5">SGNH/GDSL hydrolase family protein</fullName>
    </submittedName>
</protein>
<feature type="signal peptide" evidence="3">
    <location>
        <begin position="1"/>
        <end position="35"/>
    </location>
</feature>
<dbReference type="InterPro" id="IPR013830">
    <property type="entry name" value="SGNH_hydro"/>
</dbReference>
<feature type="domain" description="SGNH hydrolase-type esterase" evidence="4">
    <location>
        <begin position="45"/>
        <end position="269"/>
    </location>
</feature>
<feature type="active site" description="Nucleophile" evidence="1">
    <location>
        <position position="49"/>
    </location>
</feature>
<gene>
    <name evidence="5" type="ORF">FNH21_04845</name>
</gene>
<evidence type="ECO:0000256" key="2">
    <source>
        <dbReference type="PIRSR" id="PIRSR637460-2"/>
    </source>
</evidence>
<feature type="disulfide bond" evidence="2">
    <location>
        <begin position="63"/>
        <end position="88"/>
    </location>
</feature>
<reference evidence="6" key="1">
    <citation type="submission" date="2019-07" db="EMBL/GenBank/DDBJ databases">
        <title>Arthrobacter KR32 sp. nov., isolated from mountain cheese made of cows milk.</title>
        <authorList>
            <person name="Flegler A."/>
        </authorList>
    </citation>
    <scope>NUCLEOTIDE SEQUENCE [LARGE SCALE GENOMIC DNA]</scope>
    <source>
        <strain evidence="6">KR32</strain>
    </source>
</reference>
<dbReference type="SUPFAM" id="SSF52266">
    <property type="entry name" value="SGNH hydrolase"/>
    <property type="match status" value="1"/>
</dbReference>
<keyword evidence="6" id="KW-1185">Reference proteome</keyword>
<dbReference type="Pfam" id="PF13472">
    <property type="entry name" value="Lipase_GDSL_2"/>
    <property type="match status" value="1"/>
</dbReference>
<evidence type="ECO:0000313" key="5">
    <source>
        <dbReference type="EMBL" id="MPY10050.1"/>
    </source>
</evidence>
<feature type="active site" evidence="1">
    <location>
        <position position="262"/>
    </location>
</feature>
<dbReference type="RefSeq" id="WP_152812693.1">
    <property type="nucleotide sequence ID" value="NZ_VJXX01000001.1"/>
</dbReference>